<dbReference type="EMBL" id="SNRW01001515">
    <property type="protein sequence ID" value="KAA6396107.1"/>
    <property type="molecule type" value="Genomic_DNA"/>
</dbReference>
<name>A0A5J4WLZ8_9EUKA</name>
<proteinExistence type="predicted"/>
<comment type="caution">
    <text evidence="1">The sequence shown here is derived from an EMBL/GenBank/DDBJ whole genome shotgun (WGS) entry which is preliminary data.</text>
</comment>
<dbReference type="Proteomes" id="UP000324800">
    <property type="component" value="Unassembled WGS sequence"/>
</dbReference>
<reference evidence="1 2" key="1">
    <citation type="submission" date="2019-03" db="EMBL/GenBank/DDBJ databases">
        <title>Single cell metagenomics reveals metabolic interactions within the superorganism composed of flagellate Streblomastix strix and complex community of Bacteroidetes bacteria on its surface.</title>
        <authorList>
            <person name="Treitli S.C."/>
            <person name="Kolisko M."/>
            <person name="Husnik F."/>
            <person name="Keeling P."/>
            <person name="Hampl V."/>
        </authorList>
    </citation>
    <scope>NUCLEOTIDE SEQUENCE [LARGE SCALE GENOMIC DNA]</scope>
    <source>
        <strain evidence="1">ST1C</strain>
    </source>
</reference>
<gene>
    <name evidence="1" type="ORF">EZS28_008371</name>
</gene>
<evidence type="ECO:0000313" key="1">
    <source>
        <dbReference type="EMBL" id="KAA6396107.1"/>
    </source>
</evidence>
<evidence type="ECO:0000313" key="2">
    <source>
        <dbReference type="Proteomes" id="UP000324800"/>
    </source>
</evidence>
<accession>A0A5J4WLZ8</accession>
<dbReference type="AlphaFoldDB" id="A0A5J4WLZ8"/>
<protein>
    <submittedName>
        <fullName evidence="1">Uncharacterized protein</fullName>
    </submittedName>
</protein>
<sequence>MPTVRKGQKRRAWQQCLPQTQKLQIPKLPGNFRDVLNDDADNYTQLDDEYMYSKGCEVYVDERSGEVTVRFRGEVKAIVKENGLYAPDTDEMLHYGFFEFEYDEKLGLWSAYKLAYAAELKHAQLQCLIQSQSQNVTFRSQKQPTKGIEPLNIMTQAAVFEVRFTVGLEGGTGLGFIILGYTEEGRIEGQHAELHVEPFARQKLFDEFIWEGANVIFPMPEVEPMLPEEKTGYARRALESSAAVVQGMAGLIHKVAQGDTYNLVGKMFTVFEASVVSVSEAQVETESRLEGTYQSPINRRFSIKDDEGKIQKNVCQIGNRWRKGLQQHVQKTIYLIKKQHLIQSHSTSANTTYTKSATSNQHHFTVKGNPSFKLEGMDIYGQQKQKQKPISPKKGQQIEAVCWESDSFDPAEDLNRAVCWEHASFDSAKDVERA</sequence>
<organism evidence="1 2">
    <name type="scientific">Streblomastix strix</name>
    <dbReference type="NCBI Taxonomy" id="222440"/>
    <lineage>
        <taxon>Eukaryota</taxon>
        <taxon>Metamonada</taxon>
        <taxon>Preaxostyla</taxon>
        <taxon>Oxymonadida</taxon>
        <taxon>Streblomastigidae</taxon>
        <taxon>Streblomastix</taxon>
    </lineage>
</organism>